<proteinExistence type="inferred from homology"/>
<dbReference type="PROSITE" id="PS51257">
    <property type="entry name" value="PROKAR_LIPOPROTEIN"/>
    <property type="match status" value="1"/>
</dbReference>
<gene>
    <name evidence="5" type="primary">cusC</name>
    <name evidence="5" type="ORF">STARVERO_00185</name>
</gene>
<feature type="chain" id="PRO_5024884990" description="Protein CyaE" evidence="4">
    <location>
        <begin position="21"/>
        <end position="509"/>
    </location>
</feature>
<dbReference type="SUPFAM" id="SSF56954">
    <property type="entry name" value="Outer membrane efflux proteins (OEP)"/>
    <property type="match status" value="1"/>
</dbReference>
<organism evidence="5 6">
    <name type="scientific">Starkeya nomas</name>
    <dbReference type="NCBI Taxonomy" id="2666134"/>
    <lineage>
        <taxon>Bacteria</taxon>
        <taxon>Pseudomonadati</taxon>
        <taxon>Pseudomonadota</taxon>
        <taxon>Alphaproteobacteria</taxon>
        <taxon>Hyphomicrobiales</taxon>
        <taxon>Xanthobacteraceae</taxon>
        <taxon>Starkeya</taxon>
    </lineage>
</organism>
<dbReference type="InterPro" id="IPR028351">
    <property type="entry name" value="CyaE"/>
</dbReference>
<dbReference type="EMBL" id="CACSAS010000001">
    <property type="protein sequence ID" value="CAA0086307.1"/>
    <property type="molecule type" value="Genomic_DNA"/>
</dbReference>
<keyword evidence="4" id="KW-0732">Signal</keyword>
<dbReference type="RefSeq" id="WP_159597589.1">
    <property type="nucleotide sequence ID" value="NZ_CACSAS010000001.1"/>
</dbReference>
<dbReference type="Pfam" id="PF02321">
    <property type="entry name" value="OEP"/>
    <property type="match status" value="2"/>
</dbReference>
<evidence type="ECO:0000256" key="3">
    <source>
        <dbReference type="SAM" id="MobiDB-lite"/>
    </source>
</evidence>
<comment type="similarity">
    <text evidence="1 2">Belongs to the outer membrane factor (OMF) (TC 1.B.17) family.</text>
</comment>
<dbReference type="InterPro" id="IPR010131">
    <property type="entry name" value="MdtP/NodT-like"/>
</dbReference>
<dbReference type="GO" id="GO:0015562">
    <property type="term" value="F:efflux transmembrane transporter activity"/>
    <property type="evidence" value="ECO:0007669"/>
    <property type="project" value="InterPro"/>
</dbReference>
<keyword evidence="2" id="KW-0204">Cytolysis</keyword>
<keyword evidence="2" id="KW-0813">Transport</keyword>
<comment type="subcellular location">
    <subcellularLocation>
        <location evidence="2">Cell outer membrane</location>
        <topology evidence="2">Peripheral membrane protein</topology>
    </subcellularLocation>
</comment>
<protein>
    <recommendedName>
        <fullName evidence="2">Protein CyaE</fullName>
    </recommendedName>
</protein>
<keyword evidence="2" id="KW-0998">Cell outer membrane</keyword>
<evidence type="ECO:0000313" key="6">
    <source>
        <dbReference type="Proteomes" id="UP000433050"/>
    </source>
</evidence>
<evidence type="ECO:0000256" key="2">
    <source>
        <dbReference type="PIRNR" id="PIRNR001892"/>
    </source>
</evidence>
<dbReference type="GO" id="GO:0009279">
    <property type="term" value="C:cell outer membrane"/>
    <property type="evidence" value="ECO:0007669"/>
    <property type="project" value="UniProtKB-SubCell"/>
</dbReference>
<evidence type="ECO:0000256" key="4">
    <source>
        <dbReference type="SAM" id="SignalP"/>
    </source>
</evidence>
<dbReference type="GO" id="GO:0031640">
    <property type="term" value="P:killing of cells of another organism"/>
    <property type="evidence" value="ECO:0007669"/>
    <property type="project" value="UniProtKB-KW"/>
</dbReference>
<evidence type="ECO:0000313" key="5">
    <source>
        <dbReference type="EMBL" id="CAA0086307.1"/>
    </source>
</evidence>
<dbReference type="PANTHER" id="PTHR30203:SF29">
    <property type="entry name" value="PROTEIN CYAE"/>
    <property type="match status" value="1"/>
</dbReference>
<dbReference type="Proteomes" id="UP000433050">
    <property type="component" value="Unassembled WGS sequence"/>
</dbReference>
<dbReference type="Gene3D" id="1.20.1600.10">
    <property type="entry name" value="Outer membrane efflux proteins (OEP)"/>
    <property type="match status" value="1"/>
</dbReference>
<feature type="region of interest" description="Disordered" evidence="3">
    <location>
        <begin position="26"/>
        <end position="63"/>
    </location>
</feature>
<dbReference type="PIRSF" id="PIRSF001892">
    <property type="entry name" value="CyaE"/>
    <property type="match status" value="1"/>
</dbReference>
<evidence type="ECO:0000256" key="1">
    <source>
        <dbReference type="ARBA" id="ARBA00007613"/>
    </source>
</evidence>
<reference evidence="5 6" key="1">
    <citation type="submission" date="2019-12" db="EMBL/GenBank/DDBJ databases">
        <authorList>
            <person name="Reyes-Prieto M."/>
        </authorList>
    </citation>
    <scope>NUCLEOTIDE SEQUENCE [LARGE SCALE GENOMIC DNA]</scope>
    <source>
        <strain evidence="5">HF14-78462</strain>
    </source>
</reference>
<keyword evidence="2" id="KW-0354">Hemolysis</keyword>
<keyword evidence="6" id="KW-1185">Reference proteome</keyword>
<dbReference type="AlphaFoldDB" id="A0A5S9N8P8"/>
<dbReference type="InterPro" id="IPR003423">
    <property type="entry name" value="OMP_efflux"/>
</dbReference>
<keyword evidence="2" id="KW-0472">Membrane</keyword>
<feature type="compositionally biased region" description="Low complexity" evidence="3">
    <location>
        <begin position="53"/>
        <end position="63"/>
    </location>
</feature>
<accession>A0A5S9N8P8</accession>
<feature type="signal peptide" evidence="4">
    <location>
        <begin position="1"/>
        <end position="20"/>
    </location>
</feature>
<comment type="function">
    <text evidence="2">CyaE is necessary for transport of calmodulin-sensitive adenylate cyclase-hemolysin (cyclolysin).</text>
</comment>
<sequence>MRPLLPVLLLGLSLALGACAPNAVHMASPSADTPWAPNGKENGIWSAQGEPSPAAAPTTPGGAPDFRVPANPELAMMPQTPDIDADRPYRLPELIDIAQRNNPVTRASWQRAREAALAVGMVEATYLPLITANVIGGRQTTETPVRVSVGAQRYFDTTAEGVSPSIALQWLVFDFGQRAAVADAAKQGAIAANVLFNGEHQRLIFDVTRSYYTYGAAVTRTRIARQTLRNSTAIRAAAEDRLSKGLATTVEVAQARQQVAQSELRRVQAEGQERDAYQALIAAMGVNATLRLHVEDAGNRRLPAATNVPIDSMIKLALAQRPDVAASYSALLASQAGIKAAEAEFMPKVFVAGGVATGQGSFNANGLPNIGQQATGSGVLIGATVPLYDAGLRAAQLKQAQARTDAAQSTFQRTQTLAVTEIVAASNALRTALESYKAASALTAAASTTYDAALEAYRNGVGTVTAATAADSGLLDARQAQADAHAAALIGAANLAFVVGAMTSRDAVP</sequence>
<name>A0A5S9N8P8_9HYPH</name>
<dbReference type="PANTHER" id="PTHR30203">
    <property type="entry name" value="OUTER MEMBRANE CATION EFFLUX PROTEIN"/>
    <property type="match status" value="1"/>
</dbReference>